<keyword evidence="11" id="KW-0418">Kinase</keyword>
<protein>
    <recommendedName>
        <fullName evidence="2">cAMP-dependent protein kinase regulatory subunit</fullName>
    </recommendedName>
</protein>
<dbReference type="GeneID" id="13444654"/>
<dbReference type="OrthoDB" id="417078at2759"/>
<dbReference type="InParanoid" id="F0VE02"/>
<dbReference type="AlphaFoldDB" id="F0VE02"/>
<evidence type="ECO:0000256" key="4">
    <source>
        <dbReference type="ARBA" id="ARBA00022566"/>
    </source>
</evidence>
<dbReference type="PROSITE" id="PS50042">
    <property type="entry name" value="CNMP_BINDING_3"/>
    <property type="match status" value="2"/>
</dbReference>
<dbReference type="PRINTS" id="PR00103">
    <property type="entry name" value="CAMPKINASE"/>
</dbReference>
<proteinExistence type="inferred from homology"/>
<reference evidence="11" key="2">
    <citation type="submission" date="2011-03" db="EMBL/GenBank/DDBJ databases">
        <title>Comparative genomics and transcriptomics of Neospora caninum and Toxoplasma gondii.</title>
        <authorList>
            <person name="Reid A.J."/>
            <person name="Sohal A."/>
            <person name="Harris D."/>
            <person name="Quail M."/>
            <person name="Sanders M."/>
            <person name="Berriman M."/>
            <person name="Wastling J.M."/>
            <person name="Pain A."/>
        </authorList>
    </citation>
    <scope>NUCLEOTIDE SEQUENCE</scope>
    <source>
        <strain evidence="11">Liverpool</strain>
    </source>
</reference>
<dbReference type="PROSITE" id="PS00889">
    <property type="entry name" value="CNMP_BINDING_2"/>
    <property type="match status" value="2"/>
</dbReference>
<keyword evidence="4 8" id="KW-0116">cAMP-binding</keyword>
<evidence type="ECO:0000256" key="6">
    <source>
        <dbReference type="ARBA" id="ARBA00022741"/>
    </source>
</evidence>
<feature type="compositionally biased region" description="Acidic residues" evidence="9">
    <location>
        <begin position="60"/>
        <end position="76"/>
    </location>
</feature>
<feature type="binding site" evidence="8">
    <location>
        <position position="322"/>
    </location>
    <ligand>
        <name>3',5'-cyclic AMP</name>
        <dbReference type="ChEBI" id="CHEBI:58165"/>
        <label>2</label>
    </ligand>
</feature>
<dbReference type="RefSeq" id="XP_003881978.1">
    <property type="nucleotide sequence ID" value="XM_003881929.1"/>
</dbReference>
<dbReference type="CDD" id="cd00038">
    <property type="entry name" value="CAP_ED"/>
    <property type="match status" value="2"/>
</dbReference>
<evidence type="ECO:0000256" key="9">
    <source>
        <dbReference type="SAM" id="MobiDB-lite"/>
    </source>
</evidence>
<dbReference type="VEuPathDB" id="ToxoDB:NCLIV_017370"/>
<feature type="domain" description="Cyclic nucleotide-binding" evidence="10">
    <location>
        <begin position="133"/>
        <end position="254"/>
    </location>
</feature>
<evidence type="ECO:0000256" key="5">
    <source>
        <dbReference type="ARBA" id="ARBA00022737"/>
    </source>
</evidence>
<dbReference type="GO" id="GO:0004862">
    <property type="term" value="F:cAMP-dependent protein kinase inhibitor activity"/>
    <property type="evidence" value="ECO:0007669"/>
    <property type="project" value="TreeGrafter"/>
</dbReference>
<feature type="compositionally biased region" description="Low complexity" evidence="9">
    <location>
        <begin position="24"/>
        <end position="46"/>
    </location>
</feature>
<dbReference type="GO" id="GO:0033554">
    <property type="term" value="P:cellular response to stress"/>
    <property type="evidence" value="ECO:0007669"/>
    <property type="project" value="UniProtKB-ARBA"/>
</dbReference>
<evidence type="ECO:0000313" key="11">
    <source>
        <dbReference type="EMBL" id="CBZ51945.1"/>
    </source>
</evidence>
<feature type="binding site" evidence="8">
    <location>
        <position position="204"/>
    </location>
    <ligand>
        <name>3',5'-cyclic AMP</name>
        <dbReference type="ChEBI" id="CHEBI:58165"/>
        <label>1</label>
    </ligand>
</feature>
<reference evidence="11" key="1">
    <citation type="submission" date="2011-02" db="EMBL/GenBank/DDBJ databases">
        <authorList>
            <person name="Aslett M."/>
        </authorList>
    </citation>
    <scope>NUCLEOTIDE SEQUENCE</scope>
    <source>
        <strain evidence="11">Liverpool</strain>
    </source>
</reference>
<sequence>MGNACECQKADTVQEESPAAPVLTKVTKGKGTTGSSSSGQKTSGTKAASSNSSTVVPQLTEDDLDTEDEKDDDVVEDMPQPSEAYMSRAKNRQSVSAEAYGEWNKRKKFVAPVYPKTAEQKERITKVIESSFLFSSLDIEDLEIVINAFQEVSVKKGTVIIRQGDDGDRLYLIETGEVDVMKKFPGEKENKFLCKMRPGDAFGELALMYNAPRAATVIAADDMLLWALDRDSFTNIVRDAAAKKREVFEESLKEVRILEDMDPYERSKLSDALRTATYEDGDVIIKEGETGDTFYILLEGTAEAIKNDKVVMEYKKGGFFGELALLKDQPRAATVVAKSHVQVAYMDRKSFKRLLGPVEQILMRNQDNYRKAMEQLGLDTKYLDK</sequence>
<evidence type="ECO:0000313" key="12">
    <source>
        <dbReference type="EMBL" id="CEL65907.1"/>
    </source>
</evidence>
<keyword evidence="7 8" id="KW-0114">cAMP</keyword>
<name>F0VE02_NEOCL</name>
<dbReference type="GO" id="GO:0016301">
    <property type="term" value="F:kinase activity"/>
    <property type="evidence" value="ECO:0007669"/>
    <property type="project" value="UniProtKB-KW"/>
</dbReference>
<feature type="binding site" evidence="8">
    <location>
        <position position="213"/>
    </location>
    <ligand>
        <name>3',5'-cyclic AMP</name>
        <dbReference type="ChEBI" id="CHEBI:58165"/>
        <label>1</label>
    </ligand>
</feature>
<dbReference type="OMA" id="WSPPHHP"/>
<dbReference type="GO" id="GO:0030552">
    <property type="term" value="F:cAMP binding"/>
    <property type="evidence" value="ECO:0007669"/>
    <property type="project" value="UniProtKB-KW"/>
</dbReference>
<gene>
    <name evidence="12" type="ORF">BN1204_017370</name>
    <name evidence="11" type="ORF">NCLIV_017370</name>
</gene>
<reference evidence="13" key="3">
    <citation type="journal article" date="2012" name="PLoS Pathog.">
        <title>Comparative genomics of the apicomplexan parasites Toxoplasma gondii and Neospora caninum: Coccidia differing in host range and transmission strategy.</title>
        <authorList>
            <person name="Reid A.J."/>
            <person name="Vermont S.J."/>
            <person name="Cotton J.A."/>
            <person name="Harris D."/>
            <person name="Hill-Cawthorne G.A."/>
            <person name="Konen-Waisman S."/>
            <person name="Latham S.M."/>
            <person name="Mourier T."/>
            <person name="Norton R."/>
            <person name="Quail M.A."/>
            <person name="Sanders M."/>
            <person name="Shanmugam D."/>
            <person name="Sohal A."/>
            <person name="Wasmuth J.D."/>
            <person name="Brunk B."/>
            <person name="Grigg M.E."/>
            <person name="Howard J.C."/>
            <person name="Parkinson J."/>
            <person name="Roos D.S."/>
            <person name="Trees A.J."/>
            <person name="Berriman M."/>
            <person name="Pain A."/>
            <person name="Wastling J.M."/>
        </authorList>
    </citation>
    <scope>NUCLEOTIDE SEQUENCE [LARGE SCALE GENOMIC DNA]</scope>
    <source>
        <strain evidence="13">Liverpool</strain>
    </source>
</reference>
<dbReference type="GO" id="GO:0005952">
    <property type="term" value="C:cAMP-dependent protein kinase complex"/>
    <property type="evidence" value="ECO:0007669"/>
    <property type="project" value="InterPro"/>
</dbReference>
<dbReference type="SUPFAM" id="SSF51206">
    <property type="entry name" value="cAMP-binding domain-like"/>
    <property type="match status" value="2"/>
</dbReference>
<dbReference type="PROSITE" id="PS00888">
    <property type="entry name" value="CNMP_BINDING_1"/>
    <property type="match status" value="2"/>
</dbReference>
<evidence type="ECO:0000256" key="8">
    <source>
        <dbReference type="PIRSR" id="PIRSR000548-1"/>
    </source>
</evidence>
<dbReference type="EMBL" id="FR823387">
    <property type="protein sequence ID" value="CBZ51945.1"/>
    <property type="molecule type" value="Genomic_DNA"/>
</dbReference>
<dbReference type="EMBL" id="LN714480">
    <property type="protein sequence ID" value="CEL65907.1"/>
    <property type="molecule type" value="Genomic_DNA"/>
</dbReference>
<evidence type="ECO:0000259" key="10">
    <source>
        <dbReference type="PROSITE" id="PS50042"/>
    </source>
</evidence>
<organism evidence="11 13">
    <name type="scientific">Neospora caninum (strain Liverpool)</name>
    <dbReference type="NCBI Taxonomy" id="572307"/>
    <lineage>
        <taxon>Eukaryota</taxon>
        <taxon>Sar</taxon>
        <taxon>Alveolata</taxon>
        <taxon>Apicomplexa</taxon>
        <taxon>Conoidasida</taxon>
        <taxon>Coccidia</taxon>
        <taxon>Eucoccidiorida</taxon>
        <taxon>Eimeriorina</taxon>
        <taxon>Sarcocystidae</taxon>
        <taxon>Neospora</taxon>
    </lineage>
</organism>
<dbReference type="eggNOG" id="KOG1113">
    <property type="taxonomic scope" value="Eukaryota"/>
</dbReference>
<evidence type="ECO:0000256" key="1">
    <source>
        <dbReference type="ARBA" id="ARBA00005753"/>
    </source>
</evidence>
<keyword evidence="3" id="KW-0597">Phosphoprotein</keyword>
<dbReference type="InterPro" id="IPR012198">
    <property type="entry name" value="cAMP_dep_PK_reg_su"/>
</dbReference>
<keyword evidence="5" id="KW-0677">Repeat</keyword>
<evidence type="ECO:0000313" key="13">
    <source>
        <dbReference type="Proteomes" id="UP000007494"/>
    </source>
</evidence>
<dbReference type="PANTHER" id="PTHR11635">
    <property type="entry name" value="CAMP-DEPENDENT PROTEIN KINASE REGULATORY CHAIN"/>
    <property type="match status" value="1"/>
</dbReference>
<dbReference type="FunCoup" id="F0VE02">
    <property type="interactions" value="38"/>
</dbReference>
<dbReference type="PIRSF" id="PIRSF000548">
    <property type="entry name" value="PK_regulatory"/>
    <property type="match status" value="1"/>
</dbReference>
<feature type="binding site" evidence="8">
    <location>
        <position position="331"/>
    </location>
    <ligand>
        <name>3',5'-cyclic AMP</name>
        <dbReference type="ChEBI" id="CHEBI:58165"/>
        <label>2</label>
    </ligand>
</feature>
<dbReference type="FunFam" id="2.60.120.10:FF:000039">
    <property type="entry name" value="cAMP-dependent protein kinase regulatory subunit"/>
    <property type="match status" value="1"/>
</dbReference>
<dbReference type="GO" id="GO:0034236">
    <property type="term" value="F:protein kinase A catalytic subunit binding"/>
    <property type="evidence" value="ECO:0007669"/>
    <property type="project" value="TreeGrafter"/>
</dbReference>
<keyword evidence="6 8" id="KW-0547">Nucleotide-binding</keyword>
<feature type="region of interest" description="Disordered" evidence="9">
    <location>
        <begin position="1"/>
        <end position="78"/>
    </location>
</feature>
<dbReference type="InterPro" id="IPR018488">
    <property type="entry name" value="cNMP-bd_CS"/>
</dbReference>
<dbReference type="GO" id="GO:0005829">
    <property type="term" value="C:cytosol"/>
    <property type="evidence" value="ECO:0007669"/>
    <property type="project" value="TreeGrafter"/>
</dbReference>
<feature type="compositionally biased region" description="Polar residues" evidence="9">
    <location>
        <begin position="47"/>
        <end position="57"/>
    </location>
</feature>
<evidence type="ECO:0000256" key="3">
    <source>
        <dbReference type="ARBA" id="ARBA00022553"/>
    </source>
</evidence>
<dbReference type="InterPro" id="IPR000595">
    <property type="entry name" value="cNMP-bd_dom"/>
</dbReference>
<reference evidence="12" key="4">
    <citation type="journal article" date="2015" name="PLoS ONE">
        <title>Comprehensive Evaluation of Toxoplasma gondii VEG and Neospora caninum LIV Genomes with Tachyzoite Stage Transcriptome and Proteome Defines Novel Transcript Features.</title>
        <authorList>
            <person name="Ramaprasad A."/>
            <person name="Mourier T."/>
            <person name="Naeem R."/>
            <person name="Malas T.B."/>
            <person name="Moussa E."/>
            <person name="Panigrahi A."/>
            <person name="Vermont S.J."/>
            <person name="Otto T.D."/>
            <person name="Wastling J."/>
            <person name="Pain A."/>
        </authorList>
    </citation>
    <scope>NUCLEOTIDE SEQUENCE</scope>
    <source>
        <strain evidence="12">Liverpool</strain>
    </source>
</reference>
<dbReference type="Pfam" id="PF00027">
    <property type="entry name" value="cNMP_binding"/>
    <property type="match status" value="2"/>
</dbReference>
<dbReference type="Gene3D" id="2.60.120.10">
    <property type="entry name" value="Jelly Rolls"/>
    <property type="match status" value="2"/>
</dbReference>
<dbReference type="InterPro" id="IPR050503">
    <property type="entry name" value="cAMP-dep_PK_reg_su-like"/>
</dbReference>
<evidence type="ECO:0000256" key="2">
    <source>
        <dbReference type="ARBA" id="ARBA00020355"/>
    </source>
</evidence>
<dbReference type="InterPro" id="IPR018490">
    <property type="entry name" value="cNMP-bd_dom_sf"/>
</dbReference>
<feature type="domain" description="Cyclic nucleotide-binding" evidence="10">
    <location>
        <begin position="257"/>
        <end position="372"/>
    </location>
</feature>
<keyword evidence="11" id="KW-0808">Transferase</keyword>
<evidence type="ECO:0000256" key="7">
    <source>
        <dbReference type="ARBA" id="ARBA00023149"/>
    </source>
</evidence>
<dbReference type="SMART" id="SM00100">
    <property type="entry name" value="cNMP"/>
    <property type="match status" value="2"/>
</dbReference>
<dbReference type="Proteomes" id="UP000007494">
    <property type="component" value="Chromosome VI"/>
</dbReference>
<keyword evidence="13" id="KW-1185">Reference proteome</keyword>
<dbReference type="InterPro" id="IPR014710">
    <property type="entry name" value="RmlC-like_jellyroll"/>
</dbReference>
<comment type="similarity">
    <text evidence="1">Belongs to the cAMP-dependent kinase regulatory chain family.</text>
</comment>
<dbReference type="FunFam" id="2.60.120.10:FF:000006">
    <property type="entry name" value="cAMP-dependent protein kinase type I-alpha regulatory subunit"/>
    <property type="match status" value="1"/>
</dbReference>
<accession>F0VE02</accession>
<dbReference type="PANTHER" id="PTHR11635:SF152">
    <property type="entry name" value="CAMP-DEPENDENT PROTEIN KINASE TYPE I REGULATORY SUBUNIT-RELATED"/>
    <property type="match status" value="1"/>
</dbReference>